<dbReference type="GO" id="GO:0016813">
    <property type="term" value="F:hydrolase activity, acting on carbon-nitrogen (but not peptide) bonds, in linear amidines"/>
    <property type="evidence" value="ECO:0007669"/>
    <property type="project" value="UniProtKB-ARBA"/>
</dbReference>
<dbReference type="InterPro" id="IPR006035">
    <property type="entry name" value="Ureohydrolase"/>
</dbReference>
<dbReference type="EMBL" id="SNYC01000004">
    <property type="protein sequence ID" value="TDQ09590.1"/>
    <property type="molecule type" value="Genomic_DNA"/>
</dbReference>
<gene>
    <name evidence="2" type="ORF">ATK78_1746</name>
</gene>
<dbReference type="CDD" id="cd09988">
    <property type="entry name" value="Formimidoylglutamase"/>
    <property type="match status" value="1"/>
</dbReference>
<evidence type="ECO:0000313" key="2">
    <source>
        <dbReference type="EMBL" id="TDQ09590.1"/>
    </source>
</evidence>
<dbReference type="AlphaFoldDB" id="A0A4R6SUZ6"/>
<dbReference type="Proteomes" id="UP000295620">
    <property type="component" value="Unassembled WGS sequence"/>
</dbReference>
<dbReference type="PROSITE" id="PS51409">
    <property type="entry name" value="ARGINASE_2"/>
    <property type="match status" value="1"/>
</dbReference>
<name>A0A4R6SUZ6_9SPHI</name>
<dbReference type="Gene3D" id="3.40.800.10">
    <property type="entry name" value="Ureohydrolase domain"/>
    <property type="match status" value="1"/>
</dbReference>
<dbReference type="RefSeq" id="WP_133575660.1">
    <property type="nucleotide sequence ID" value="NZ_SNYC01000004.1"/>
</dbReference>
<dbReference type="InterPro" id="IPR023696">
    <property type="entry name" value="Ureohydrolase_dom_sf"/>
</dbReference>
<protein>
    <submittedName>
        <fullName evidence="2">Formiminoglutamase</fullName>
    </submittedName>
</protein>
<evidence type="ECO:0000313" key="3">
    <source>
        <dbReference type="Proteomes" id="UP000295620"/>
    </source>
</evidence>
<sequence>MVSLDLYTSEYLLSLVKQREGETKLGECVQTISSLDHLTDATAAFVLVGISEDIGVRANYGTPGTSTAWEPALKTLLNVQSNRFLSGKELLVLGHIGCSNLPEPTIGSLQQEIEDLDHLVNGVIAKIAEAGKIPIVIGGGHNNAYPIIRGIAEARKNAIHTLNIDAHADLRVPLGRNSGNAFSYALRDGLLSKYGVFGLQQNYNNERMLELMDQMPEISAVFFDDLLTGSASILDTWTSFIAPFEFPGLEIDLDSVAGVLSSGGGPSGFTLNEIRKIILNSTKSFSYLHLCEGAVKLVDGREDVNTAKVIAYLITDFLKSQNNQGINPVFPL</sequence>
<dbReference type="SUPFAM" id="SSF52768">
    <property type="entry name" value="Arginase/deacetylase"/>
    <property type="match status" value="1"/>
</dbReference>
<dbReference type="GO" id="GO:0046872">
    <property type="term" value="F:metal ion binding"/>
    <property type="evidence" value="ECO:0007669"/>
    <property type="project" value="InterPro"/>
</dbReference>
<comment type="similarity">
    <text evidence="1">Belongs to the arginase family.</text>
</comment>
<comment type="caution">
    <text evidence="2">The sequence shown here is derived from an EMBL/GenBank/DDBJ whole genome shotgun (WGS) entry which is preliminary data.</text>
</comment>
<proteinExistence type="inferred from homology"/>
<dbReference type="Pfam" id="PF00491">
    <property type="entry name" value="Arginase"/>
    <property type="match status" value="1"/>
</dbReference>
<keyword evidence="3" id="KW-1185">Reference proteome</keyword>
<accession>A0A4R6SUZ6</accession>
<evidence type="ECO:0000256" key="1">
    <source>
        <dbReference type="PROSITE-ProRule" id="PRU00742"/>
    </source>
</evidence>
<dbReference type="OrthoDB" id="9788689at2"/>
<organism evidence="2 3">
    <name type="scientific">Pedobacter metabolipauper</name>
    <dbReference type="NCBI Taxonomy" id="425513"/>
    <lineage>
        <taxon>Bacteria</taxon>
        <taxon>Pseudomonadati</taxon>
        <taxon>Bacteroidota</taxon>
        <taxon>Sphingobacteriia</taxon>
        <taxon>Sphingobacteriales</taxon>
        <taxon>Sphingobacteriaceae</taxon>
        <taxon>Pedobacter</taxon>
    </lineage>
</organism>
<reference evidence="2 3" key="1">
    <citation type="submission" date="2019-03" db="EMBL/GenBank/DDBJ databases">
        <title>Genomic Encyclopedia of Archaeal and Bacterial Type Strains, Phase II (KMG-II): from individual species to whole genera.</title>
        <authorList>
            <person name="Goeker M."/>
        </authorList>
    </citation>
    <scope>NUCLEOTIDE SEQUENCE [LARGE SCALE GENOMIC DNA]</scope>
    <source>
        <strain evidence="2 3">DSM 19035</strain>
    </source>
</reference>